<dbReference type="Proteomes" id="UP000271573">
    <property type="component" value="Chromosome"/>
</dbReference>
<evidence type="ECO:0008006" key="4">
    <source>
        <dbReference type="Google" id="ProtNLM"/>
    </source>
</evidence>
<feature type="signal peptide" evidence="1">
    <location>
        <begin position="1"/>
        <end position="25"/>
    </location>
</feature>
<keyword evidence="1" id="KW-0732">Signal</keyword>
<feature type="chain" id="PRO_5018153161" description="Lipoprotein" evidence="1">
    <location>
        <begin position="26"/>
        <end position="257"/>
    </location>
</feature>
<name>A0A3G9IB20_9ACTN</name>
<dbReference type="OrthoDB" id="4307068at2"/>
<gene>
    <name evidence="2" type="ORF">Back2_02640</name>
</gene>
<evidence type="ECO:0000313" key="2">
    <source>
        <dbReference type="EMBL" id="BBH15977.1"/>
    </source>
</evidence>
<accession>A0A3G9IB20</accession>
<reference evidence="2 3" key="1">
    <citation type="submission" date="2018-11" db="EMBL/GenBank/DDBJ databases">
        <title>Complete genome sequence of Nocardioides baekrokdamisoli strain KCTC 39748.</title>
        <authorList>
            <person name="Kang S.W."/>
            <person name="Lee K.C."/>
            <person name="Kim K.K."/>
            <person name="Kim J.S."/>
            <person name="Kim D.S."/>
            <person name="Ko S.H."/>
            <person name="Yang S.H."/>
            <person name="Shin Y.K."/>
            <person name="Lee J.S."/>
        </authorList>
    </citation>
    <scope>NUCLEOTIDE SEQUENCE [LARGE SCALE GENOMIC DNA]</scope>
    <source>
        <strain evidence="2 3">KCTC 39748</strain>
    </source>
</reference>
<dbReference type="PROSITE" id="PS51257">
    <property type="entry name" value="PROKAR_LIPOPROTEIN"/>
    <property type="match status" value="1"/>
</dbReference>
<dbReference type="RefSeq" id="WP_125566047.1">
    <property type="nucleotide sequence ID" value="NZ_AP019307.1"/>
</dbReference>
<dbReference type="KEGG" id="nbe:Back2_02640"/>
<evidence type="ECO:0000256" key="1">
    <source>
        <dbReference type="SAM" id="SignalP"/>
    </source>
</evidence>
<proteinExistence type="predicted"/>
<organism evidence="2 3">
    <name type="scientific">Nocardioides baekrokdamisoli</name>
    <dbReference type="NCBI Taxonomy" id="1804624"/>
    <lineage>
        <taxon>Bacteria</taxon>
        <taxon>Bacillati</taxon>
        <taxon>Actinomycetota</taxon>
        <taxon>Actinomycetes</taxon>
        <taxon>Propionibacteriales</taxon>
        <taxon>Nocardioidaceae</taxon>
        <taxon>Nocardioides</taxon>
    </lineage>
</organism>
<dbReference type="AlphaFoldDB" id="A0A3G9IB20"/>
<keyword evidence="3" id="KW-1185">Reference proteome</keyword>
<sequence length="257" mass="27293">MRRPVALAVLALVVSACGTATPAAAPTTSRATFAVPNGPVSVLPVREALVSTDGRTVIIPGQHGACESNFSAVVMATHADVRIRLTGHEPDGDMVCMPIDLRLTRISLVLQQPLGRRRLIDDSTGKPIPYVTEQSLSAPGFLPSNVTPVLNLPADGWTRVYGLRGDDQHGPIRISQTPWPSAPDLSKMTGTPIEPITVSGHTAFLIDERGPAGITYIWWKVAGVTITVTSEPGAGNRHALPTDVVLRIARGLVMPTR</sequence>
<protein>
    <recommendedName>
        <fullName evidence="4">Lipoprotein</fullName>
    </recommendedName>
</protein>
<evidence type="ECO:0000313" key="3">
    <source>
        <dbReference type="Proteomes" id="UP000271573"/>
    </source>
</evidence>
<dbReference type="EMBL" id="AP019307">
    <property type="protein sequence ID" value="BBH15977.1"/>
    <property type="molecule type" value="Genomic_DNA"/>
</dbReference>